<reference evidence="1" key="1">
    <citation type="submission" date="2023-06" db="EMBL/GenBank/DDBJ databases">
        <authorList>
            <person name="Kurt Z."/>
        </authorList>
    </citation>
    <scope>NUCLEOTIDE SEQUENCE</scope>
</reference>
<evidence type="ECO:0000313" key="5">
    <source>
        <dbReference type="Proteomes" id="UP001642409"/>
    </source>
</evidence>
<organism evidence="1">
    <name type="scientific">Hexamita inflata</name>
    <dbReference type="NCBI Taxonomy" id="28002"/>
    <lineage>
        <taxon>Eukaryota</taxon>
        <taxon>Metamonada</taxon>
        <taxon>Diplomonadida</taxon>
        <taxon>Hexamitidae</taxon>
        <taxon>Hexamitinae</taxon>
        <taxon>Hexamita</taxon>
    </lineage>
</organism>
<protein>
    <submittedName>
        <fullName evidence="3">Hypothetical_protein</fullName>
    </submittedName>
</protein>
<dbReference type="EMBL" id="CATOUU010000032">
    <property type="protein sequence ID" value="CAI9913747.1"/>
    <property type="molecule type" value="Genomic_DNA"/>
</dbReference>
<accession>A0AA86N675</accession>
<evidence type="ECO:0000313" key="3">
    <source>
        <dbReference type="EMBL" id="CAL6035950.1"/>
    </source>
</evidence>
<name>A0AA86N675_9EUKA</name>
<dbReference type="AlphaFoldDB" id="A0AA86N675"/>
<evidence type="ECO:0000313" key="2">
    <source>
        <dbReference type="EMBL" id="CAI9935966.1"/>
    </source>
</evidence>
<keyword evidence="5" id="KW-1185">Reference proteome</keyword>
<evidence type="ECO:0000313" key="1">
    <source>
        <dbReference type="EMBL" id="CAI9913747.1"/>
    </source>
</evidence>
<evidence type="ECO:0000313" key="4">
    <source>
        <dbReference type="EMBL" id="CAL6085270.1"/>
    </source>
</evidence>
<dbReference type="EMBL" id="CAXDID020000132">
    <property type="protein sequence ID" value="CAL6035950.1"/>
    <property type="molecule type" value="Genomic_DNA"/>
</dbReference>
<gene>
    <name evidence="1" type="ORF">HINF_LOCUS1392</name>
    <name evidence="2" type="ORF">HINF_LOCUS23611</name>
    <name evidence="3" type="ORF">HINF_LOCUS36178</name>
    <name evidence="4" type="ORF">HINF_LOCUS62604</name>
</gene>
<dbReference type="Proteomes" id="UP001642409">
    <property type="component" value="Unassembled WGS sequence"/>
</dbReference>
<comment type="caution">
    <text evidence="1">The sequence shown here is derived from an EMBL/GenBank/DDBJ whole genome shotgun (WGS) entry which is preliminary data.</text>
</comment>
<proteinExistence type="predicted"/>
<dbReference type="EMBL" id="CATOUU010000627">
    <property type="protein sequence ID" value="CAI9935966.1"/>
    <property type="molecule type" value="Genomic_DNA"/>
</dbReference>
<dbReference type="EMBL" id="CAXDID020000384">
    <property type="protein sequence ID" value="CAL6085270.1"/>
    <property type="molecule type" value="Genomic_DNA"/>
</dbReference>
<reference evidence="3 5" key="2">
    <citation type="submission" date="2024-07" db="EMBL/GenBank/DDBJ databases">
        <authorList>
            <person name="Akdeniz Z."/>
        </authorList>
    </citation>
    <scope>NUCLEOTIDE SEQUENCE [LARGE SCALE GENOMIC DNA]</scope>
</reference>
<sequence>MSQQVVIAKTNDKGYSKIYLPSFRNGDYMILQSIRSNLTAECSGSFTIQTDTKYYYYTDKLSSYFSLQELCDQINKIQTEILFTQVDEKYFKMKGVVDSCSINMTGNYKTIFGFDKEYTIDKDQEISLSQQNLARIKYLKVQCDFINTSQFGSDTIDALMILDRSNNFQFQAQTIDVHHRLIKPQEFKFWITDQDDNTFTLRDIYIKTQFFNFECIDTIHLKQQVFIQLKPKINLVTQLSYLSVQQISGQLSPNNVLNPYNGKVSYKDTSDVQQEIDLYDQFREYRNKLIDQTFIDNFVDDFNVDLKSITVSQDNILYHYLKYGKFQNDFAYMLYMNDALVDILIFKDINLEDMNSSVFFWQRQNLNCYVTFRLEDNDGYQVDKLPNLILRLLVK</sequence>